<feature type="region of interest" description="Disordered" evidence="1">
    <location>
        <begin position="1"/>
        <end position="37"/>
    </location>
</feature>
<organism evidence="3 4">
    <name type="scientific">Molossus molossus</name>
    <name type="common">Pallas' mastiff bat</name>
    <name type="synonym">Vespertilio molossus</name>
    <dbReference type="NCBI Taxonomy" id="27622"/>
    <lineage>
        <taxon>Eukaryota</taxon>
        <taxon>Metazoa</taxon>
        <taxon>Chordata</taxon>
        <taxon>Craniata</taxon>
        <taxon>Vertebrata</taxon>
        <taxon>Euteleostomi</taxon>
        <taxon>Mammalia</taxon>
        <taxon>Eutheria</taxon>
        <taxon>Laurasiatheria</taxon>
        <taxon>Chiroptera</taxon>
        <taxon>Yangochiroptera</taxon>
        <taxon>Molossidae</taxon>
        <taxon>Molossus</taxon>
    </lineage>
</organism>
<evidence type="ECO:0000313" key="3">
    <source>
        <dbReference type="EMBL" id="KAF6399294.1"/>
    </source>
</evidence>
<evidence type="ECO:0000256" key="1">
    <source>
        <dbReference type="SAM" id="MobiDB-lite"/>
    </source>
</evidence>
<dbReference type="InParanoid" id="A0A7J8BKQ6"/>
<dbReference type="AlphaFoldDB" id="A0A7J8BKQ6"/>
<keyword evidence="2" id="KW-1133">Transmembrane helix</keyword>
<evidence type="ECO:0000313" key="4">
    <source>
        <dbReference type="Proteomes" id="UP000550707"/>
    </source>
</evidence>
<gene>
    <name evidence="3" type="ORF">HJG59_010166</name>
</gene>
<keyword evidence="2" id="KW-0812">Transmembrane</keyword>
<name>A0A7J8BKQ6_MOLMO</name>
<evidence type="ECO:0000256" key="2">
    <source>
        <dbReference type="SAM" id="Phobius"/>
    </source>
</evidence>
<feature type="transmembrane region" description="Helical" evidence="2">
    <location>
        <begin position="105"/>
        <end position="124"/>
    </location>
</feature>
<comment type="caution">
    <text evidence="3">The sequence shown here is derived from an EMBL/GenBank/DDBJ whole genome shotgun (WGS) entry which is preliminary data.</text>
</comment>
<keyword evidence="4" id="KW-1185">Reference proteome</keyword>
<reference evidence="3 4" key="1">
    <citation type="journal article" date="2020" name="Nature">
        <title>Six reference-quality genomes reveal evolution of bat adaptations.</title>
        <authorList>
            <person name="Jebb D."/>
            <person name="Huang Z."/>
            <person name="Pippel M."/>
            <person name="Hughes G.M."/>
            <person name="Lavrichenko K."/>
            <person name="Devanna P."/>
            <person name="Winkler S."/>
            <person name="Jermiin L.S."/>
            <person name="Skirmuntt E.C."/>
            <person name="Katzourakis A."/>
            <person name="Burkitt-Gray L."/>
            <person name="Ray D.A."/>
            <person name="Sullivan K.A.M."/>
            <person name="Roscito J.G."/>
            <person name="Kirilenko B.M."/>
            <person name="Davalos L.M."/>
            <person name="Corthals A.P."/>
            <person name="Power M.L."/>
            <person name="Jones G."/>
            <person name="Ransome R.D."/>
            <person name="Dechmann D.K.N."/>
            <person name="Locatelli A.G."/>
            <person name="Puechmaille S.J."/>
            <person name="Fedrigo O."/>
            <person name="Jarvis E.D."/>
            <person name="Hiller M."/>
            <person name="Vernes S.C."/>
            <person name="Myers E.W."/>
            <person name="Teeling E.C."/>
        </authorList>
    </citation>
    <scope>NUCLEOTIDE SEQUENCE [LARGE SCALE GENOMIC DNA]</scope>
    <source>
        <strain evidence="3">MMolMol1</strain>
        <tissue evidence="3">Muscle</tissue>
    </source>
</reference>
<protein>
    <submittedName>
        <fullName evidence="3">Uncharacterized protein</fullName>
    </submittedName>
</protein>
<dbReference type="Proteomes" id="UP000550707">
    <property type="component" value="Unassembled WGS sequence"/>
</dbReference>
<accession>A0A7J8BKQ6</accession>
<keyword evidence="2" id="KW-0472">Membrane</keyword>
<proteinExistence type="predicted"/>
<dbReference type="EMBL" id="JACASF010000024">
    <property type="protein sequence ID" value="KAF6399294.1"/>
    <property type="molecule type" value="Genomic_DNA"/>
</dbReference>
<sequence length="125" mass="14229">MSTRGSLGGPETTLSFKTHPVPSDHDNHTVITSSSRGRRMRMIHRNQTRWKGGETDAKRECTSSRHSSFSSLMIKETSAYHSGHIWEVLKTEELKICTFRSNQKAHIFACFPVILYSCAVFSFYS</sequence>